<feature type="domain" description="BZIP" evidence="3">
    <location>
        <begin position="173"/>
        <end position="236"/>
    </location>
</feature>
<name>A0AAN9YRY6_9PEZI</name>
<dbReference type="AlphaFoldDB" id="A0AAN9YRY6"/>
<dbReference type="PROSITE" id="PS50217">
    <property type="entry name" value="BZIP"/>
    <property type="match status" value="1"/>
</dbReference>
<comment type="caution">
    <text evidence="4">The sequence shown here is derived from an EMBL/GenBank/DDBJ whole genome shotgun (WGS) entry which is preliminary data.</text>
</comment>
<feature type="compositionally biased region" description="Low complexity" evidence="2">
    <location>
        <begin position="332"/>
        <end position="345"/>
    </location>
</feature>
<dbReference type="InterPro" id="IPR004827">
    <property type="entry name" value="bZIP"/>
</dbReference>
<reference evidence="4 5" key="1">
    <citation type="submission" date="2024-02" db="EMBL/GenBank/DDBJ databases">
        <title>De novo assembly and annotation of 12 fungi associated with fruit tree decline syndrome in Ontario, Canada.</title>
        <authorList>
            <person name="Sulman M."/>
            <person name="Ellouze W."/>
            <person name="Ilyukhin E."/>
        </authorList>
    </citation>
    <scope>NUCLEOTIDE SEQUENCE [LARGE SCALE GENOMIC DNA]</scope>
    <source>
        <strain evidence="4 5">M11/M66-122</strain>
    </source>
</reference>
<keyword evidence="5" id="KW-1185">Reference proteome</keyword>
<feature type="coiled-coil region" evidence="1">
    <location>
        <begin position="198"/>
        <end position="225"/>
    </location>
</feature>
<feature type="compositionally biased region" description="Low complexity" evidence="2">
    <location>
        <begin position="107"/>
        <end position="129"/>
    </location>
</feature>
<feature type="compositionally biased region" description="Basic and acidic residues" evidence="2">
    <location>
        <begin position="492"/>
        <end position="511"/>
    </location>
</feature>
<feature type="region of interest" description="Disordered" evidence="2">
    <location>
        <begin position="397"/>
        <end position="427"/>
    </location>
</feature>
<feature type="compositionally biased region" description="Low complexity" evidence="2">
    <location>
        <begin position="355"/>
        <end position="365"/>
    </location>
</feature>
<feature type="region of interest" description="Disordered" evidence="2">
    <location>
        <begin position="1"/>
        <end position="25"/>
    </location>
</feature>
<dbReference type="Proteomes" id="UP001320420">
    <property type="component" value="Unassembled WGS sequence"/>
</dbReference>
<sequence length="562" mass="60530">MVLPGSHIPFAPTRERVSSQQQQLHQYEHQRLVGLPQQGPQQAAFMIESPNLSTGSSTTPEVCPPGPLITPEDHPQQRPSSKLEKSRDNATTPTFQQYTVPPPPPLRKTTQQRQPRQQQQPRQRQRPSPAGAGIAAPDYTPSPHWQNLPDGDLATKTTAAALAMAPEGTAVVDVVEELRKCRNRVAANKCRQKKKASAAKLEGRNAALQQHNARLNTELGNLKREFAGLHDTLMGHFNCGDVNIQTYIQNRATSIATATPATTASAAVAAATQPGDRRSTRRYETMELPMFATQGASSMMTPTPNTDPSGMIRYAYETAPSYPLRSSISGMTTVETTTSSSSSSSPPAGELGSTQEQRQPQQHRQQGQHRTDAFPSAAAYIGGRTTSRVPIPALHQHHSAISTSSSADIPPNLHGLPSPPSMQLQPSPMITQRQYPFYHSGEVPLQAPFGSANAVFGGGHENNGQHGGGIQVYQHQHHQHGYHRSSSSSRHNQLEDSSMRCAGEEAGYHGDADDDDHGNGDDAGDGDGNGNGDGDGDGDNTDLGWGELLPAWEMPTITDSAR</sequence>
<feature type="region of interest" description="Disordered" evidence="2">
    <location>
        <begin position="50"/>
        <end position="152"/>
    </location>
</feature>
<evidence type="ECO:0000256" key="2">
    <source>
        <dbReference type="SAM" id="MobiDB-lite"/>
    </source>
</evidence>
<feature type="compositionally biased region" description="Polar residues" evidence="2">
    <location>
        <begin position="89"/>
        <end position="99"/>
    </location>
</feature>
<proteinExistence type="predicted"/>
<evidence type="ECO:0000313" key="4">
    <source>
        <dbReference type="EMBL" id="KAK7751685.1"/>
    </source>
</evidence>
<keyword evidence="1" id="KW-0175">Coiled coil</keyword>
<evidence type="ECO:0000256" key="1">
    <source>
        <dbReference type="SAM" id="Coils"/>
    </source>
</evidence>
<feature type="compositionally biased region" description="Polar residues" evidence="2">
    <location>
        <begin position="50"/>
        <end position="60"/>
    </location>
</feature>
<protein>
    <submittedName>
        <fullName evidence="4">Transcription factor</fullName>
    </submittedName>
</protein>
<dbReference type="Pfam" id="PF00170">
    <property type="entry name" value="bZIP_1"/>
    <property type="match status" value="1"/>
</dbReference>
<dbReference type="EMBL" id="JAKJXP020000046">
    <property type="protein sequence ID" value="KAK7751685.1"/>
    <property type="molecule type" value="Genomic_DNA"/>
</dbReference>
<dbReference type="Gene3D" id="1.20.5.170">
    <property type="match status" value="1"/>
</dbReference>
<dbReference type="GO" id="GO:0003700">
    <property type="term" value="F:DNA-binding transcription factor activity"/>
    <property type="evidence" value="ECO:0007669"/>
    <property type="project" value="InterPro"/>
</dbReference>
<dbReference type="SUPFAM" id="SSF57959">
    <property type="entry name" value="Leucine zipper domain"/>
    <property type="match status" value="1"/>
</dbReference>
<accession>A0AAN9YRY6</accession>
<dbReference type="CDD" id="cd14687">
    <property type="entry name" value="bZIP_ATF2"/>
    <property type="match status" value="1"/>
</dbReference>
<organism evidence="4 5">
    <name type="scientific">Diatrype stigma</name>
    <dbReference type="NCBI Taxonomy" id="117547"/>
    <lineage>
        <taxon>Eukaryota</taxon>
        <taxon>Fungi</taxon>
        <taxon>Dikarya</taxon>
        <taxon>Ascomycota</taxon>
        <taxon>Pezizomycotina</taxon>
        <taxon>Sordariomycetes</taxon>
        <taxon>Xylariomycetidae</taxon>
        <taxon>Xylariales</taxon>
        <taxon>Diatrypaceae</taxon>
        <taxon>Diatrype</taxon>
    </lineage>
</organism>
<feature type="region of interest" description="Disordered" evidence="2">
    <location>
        <begin position="474"/>
        <end position="562"/>
    </location>
</feature>
<dbReference type="SMART" id="SM00338">
    <property type="entry name" value="BRLZ"/>
    <property type="match status" value="1"/>
</dbReference>
<dbReference type="InterPro" id="IPR046347">
    <property type="entry name" value="bZIP_sf"/>
</dbReference>
<evidence type="ECO:0000259" key="3">
    <source>
        <dbReference type="PROSITE" id="PS50217"/>
    </source>
</evidence>
<feature type="compositionally biased region" description="Basic and acidic residues" evidence="2">
    <location>
        <begin position="71"/>
        <end position="88"/>
    </location>
</feature>
<dbReference type="PROSITE" id="PS00036">
    <property type="entry name" value="BZIP_BASIC"/>
    <property type="match status" value="1"/>
</dbReference>
<gene>
    <name evidence="4" type="primary">CST6</name>
    <name evidence="4" type="ORF">SLS62_006346</name>
</gene>
<feature type="region of interest" description="Disordered" evidence="2">
    <location>
        <begin position="332"/>
        <end position="372"/>
    </location>
</feature>
<evidence type="ECO:0000313" key="5">
    <source>
        <dbReference type="Proteomes" id="UP001320420"/>
    </source>
</evidence>